<dbReference type="AlphaFoldDB" id="S0ETN4"/>
<protein>
    <submittedName>
        <fullName evidence="1">Uncharacterized protein</fullName>
    </submittedName>
</protein>
<reference evidence="2" key="1">
    <citation type="submission" date="2013-03" db="EMBL/GenBank/DDBJ databases">
        <title>Genome sequence of Chthonomonas calidirosea, the first sequenced genome from the Armatimonadetes phylum (formally candidate division OP10).</title>
        <authorList>
            <person name="Lee K.C.Y."/>
            <person name="Morgan X.C."/>
            <person name="Dunfield P.F."/>
            <person name="Tamas I."/>
            <person name="Houghton K.M."/>
            <person name="Vyssotski M."/>
            <person name="Ryan J.L.J."/>
            <person name="Lagutin K."/>
            <person name="McDonald I.R."/>
            <person name="Stott M.B."/>
        </authorList>
    </citation>
    <scope>NUCLEOTIDE SEQUENCE [LARGE SCALE GENOMIC DNA]</scope>
    <source>
        <strain evidence="2">DSM 23976 / ICMP 18418 / T49</strain>
    </source>
</reference>
<dbReference type="RefSeq" id="WP_016482438.1">
    <property type="nucleotide sequence ID" value="NC_021487.1"/>
</dbReference>
<dbReference type="STRING" id="454171.CP488_00088"/>
<dbReference type="InParanoid" id="S0ETN4"/>
<gene>
    <name evidence="1" type="ORF">CCALI_01068</name>
</gene>
<dbReference type="HOGENOM" id="CLU_1458858_0_0_0"/>
<dbReference type="Proteomes" id="UP000014227">
    <property type="component" value="Chromosome I"/>
</dbReference>
<proteinExistence type="predicted"/>
<organism evidence="1 2">
    <name type="scientific">Chthonomonas calidirosea (strain DSM 23976 / ICMP 18418 / T49)</name>
    <dbReference type="NCBI Taxonomy" id="1303518"/>
    <lineage>
        <taxon>Bacteria</taxon>
        <taxon>Bacillati</taxon>
        <taxon>Armatimonadota</taxon>
        <taxon>Chthonomonadia</taxon>
        <taxon>Chthonomonadales</taxon>
        <taxon>Chthonomonadaceae</taxon>
        <taxon>Chthonomonas</taxon>
    </lineage>
</organism>
<dbReference type="EMBL" id="HF951689">
    <property type="protein sequence ID" value="CCW34890.1"/>
    <property type="molecule type" value="Genomic_DNA"/>
</dbReference>
<evidence type="ECO:0000313" key="2">
    <source>
        <dbReference type="Proteomes" id="UP000014227"/>
    </source>
</evidence>
<name>S0ETN4_CHTCT</name>
<keyword evidence="2" id="KW-1185">Reference proteome</keyword>
<accession>S0ETN4</accession>
<dbReference type="KEGG" id="ccz:CCALI_01068"/>
<evidence type="ECO:0000313" key="1">
    <source>
        <dbReference type="EMBL" id="CCW34890.1"/>
    </source>
</evidence>
<sequence>MRRFPVTVRSALATTVVAGGLWLLGGNVSKAQLNFTLANSSPHVPVGTTFQFFATLTNTDPNNSISLDSDSFTYTDPNAASNFTDNFANTPLTLNPSGQSGDSWTGDLFDVTVPANYVPGTVYTGSYTINFTDNGVSSSVTQNFSVTVASNASTPELSSLLGLGLLVTGGVWSYRRHRRYEVVED</sequence>
<dbReference type="PATRIC" id="fig|1303518.3.peg.1087"/>